<feature type="region of interest" description="Disordered" evidence="1">
    <location>
        <begin position="561"/>
        <end position="598"/>
    </location>
</feature>
<proteinExistence type="predicted"/>
<organism evidence="2">
    <name type="scientific">viral metagenome</name>
    <dbReference type="NCBI Taxonomy" id="1070528"/>
    <lineage>
        <taxon>unclassified sequences</taxon>
        <taxon>metagenomes</taxon>
        <taxon>organismal metagenomes</taxon>
    </lineage>
</organism>
<evidence type="ECO:0000313" key="2">
    <source>
        <dbReference type="EMBL" id="QJA85031.1"/>
    </source>
</evidence>
<feature type="compositionally biased region" description="Polar residues" evidence="1">
    <location>
        <begin position="572"/>
        <end position="598"/>
    </location>
</feature>
<dbReference type="AlphaFoldDB" id="A0A6M3KTY2"/>
<dbReference type="Pfam" id="PF16510">
    <property type="entry name" value="P22_portal"/>
    <property type="match status" value="1"/>
</dbReference>
<accession>A0A6M3KTY2</accession>
<gene>
    <name evidence="2" type="ORF">MM415B02292_0012</name>
</gene>
<reference evidence="2" key="1">
    <citation type="submission" date="2020-03" db="EMBL/GenBank/DDBJ databases">
        <title>The deep terrestrial virosphere.</title>
        <authorList>
            <person name="Holmfeldt K."/>
            <person name="Nilsson E."/>
            <person name="Simone D."/>
            <person name="Lopez-Fernandez M."/>
            <person name="Wu X."/>
            <person name="de Brujin I."/>
            <person name="Lundin D."/>
            <person name="Andersson A."/>
            <person name="Bertilsson S."/>
            <person name="Dopson M."/>
        </authorList>
    </citation>
    <scope>NUCLEOTIDE SEQUENCE</scope>
    <source>
        <strain evidence="2">MM415B02292</strain>
    </source>
</reference>
<name>A0A6M3KTY2_9ZZZZ</name>
<dbReference type="InterPro" id="IPR032427">
    <property type="entry name" value="P22_portal"/>
</dbReference>
<evidence type="ECO:0000256" key="1">
    <source>
        <dbReference type="SAM" id="MobiDB-lite"/>
    </source>
</evidence>
<sequence length="598" mass="67893">MAKTKEPTQEQLEDFKKLQILTHEASLRKELNYVSFLGQLYTESAMYKQRISDKWEDYARFMRGDHWPGQRPKYKVSAVVNFIIENIERKTALLTDAKPIPKVVPRSDAFQNTADILNDLLSVIFEGSDFMLATADMIQNAQVYGSGFMSTLFDRSAEGGRGSVITPSIDPRAVYFDPLVLKSYLLAEGEYVIIEDVWSVSKAKDIYPKVADRIRPDSGITPYKTRQNTGMFSGIFSRIFRTRQDDAVIDTIPRVYVREYWMKDRSKTENNKPEFKNMSRKSVLIGDAVLADDGDNPYNDGSFPTDMIIWHSDPDSGWGWGDVELLTSPQEQFNKLLAIIIENATLMSNAIWIGDADALSKEDWNKLTNAPGKHVRIRPGRQLRREAGVALPPYVFQIANFLKVAKDELTGMVDVMRGIRTGQVASGVGIESLQLAAQALVRLRARALESLHARMGRKLISRLFQFYTPERIFEVLKARSEKYDEQIKEIQSELLKKPTSRREDAWTDVTFTIEPGSNLQLERQQRKTEAMNLRKMQVIDDRALLEVLEYPHREEVIKRVEKKRQDAANQEIAAQQPASHAGASTQFPNQTGGSPAAG</sequence>
<protein>
    <submittedName>
        <fullName evidence="2">Putative head tail connector protein</fullName>
    </submittedName>
</protein>
<dbReference type="EMBL" id="MT142549">
    <property type="protein sequence ID" value="QJA85031.1"/>
    <property type="molecule type" value="Genomic_DNA"/>
</dbReference>